<keyword evidence="4" id="KW-0158">Chromosome</keyword>
<evidence type="ECO:0000313" key="16">
    <source>
        <dbReference type="Proteomes" id="UP001444661"/>
    </source>
</evidence>
<dbReference type="Pfam" id="PF02463">
    <property type="entry name" value="SMC_N"/>
    <property type="match status" value="1"/>
</dbReference>
<evidence type="ECO:0000256" key="8">
    <source>
        <dbReference type="ARBA" id="ARBA00023054"/>
    </source>
</evidence>
<evidence type="ECO:0000256" key="5">
    <source>
        <dbReference type="ARBA" id="ARBA00022741"/>
    </source>
</evidence>
<name>A0ABR1TER6_9PEZI</name>
<feature type="compositionally biased region" description="Basic and acidic residues" evidence="13">
    <location>
        <begin position="501"/>
        <end position="528"/>
    </location>
</feature>
<keyword evidence="16" id="KW-1185">Reference proteome</keyword>
<organism evidence="15 16">
    <name type="scientific">Apiospora rasikravindrae</name>
    <dbReference type="NCBI Taxonomy" id="990691"/>
    <lineage>
        <taxon>Eukaryota</taxon>
        <taxon>Fungi</taxon>
        <taxon>Dikarya</taxon>
        <taxon>Ascomycota</taxon>
        <taxon>Pezizomycotina</taxon>
        <taxon>Sordariomycetes</taxon>
        <taxon>Xylariomycetidae</taxon>
        <taxon>Amphisphaeriales</taxon>
        <taxon>Apiosporaceae</taxon>
        <taxon>Apiospora</taxon>
    </lineage>
</organism>
<proteinExistence type="inferred from homology"/>
<dbReference type="Gene3D" id="3.40.50.300">
    <property type="entry name" value="P-loop containing nucleotide triphosphate hydrolases"/>
    <property type="match status" value="2"/>
</dbReference>
<dbReference type="PANTHER" id="PTHR19306">
    <property type="entry name" value="STRUCTURAL MAINTENANCE OF CHROMOSOMES 5,6 SMC5, SMC6"/>
    <property type="match status" value="1"/>
</dbReference>
<gene>
    <name evidence="15" type="ORF">PG993_004911</name>
</gene>
<sequence>MPSASQVKRSRAAYDDEDDEDITAHASSSKGGASRKKARVSDAPTSRSSGRSRHDRQPNSDDDDDDEIEDEEEEEEIEEDDNDVMRDTEAPPTPPPATQYETMRDAGFQHLRHLDEDDMRATQRLKSRQLPEQMGDNVAALNAVIESITCYNFMCHIRLHCDLGPLLNFIVGENGSGKSAILTAITLCLGGKASSTNRGASLRSFIKEGQDHASLVVKIKNQGSDAYKPDLFGESIIVERNFNRSGSSGFKLKSATGRVVTTKKSDVDDVVEYYCLQVDNPLNVLSQDNARQFLNSASPTTKYKYFLQGTQLEQLDNDLQLFAELMEANENKLVEYEETVTYLKDKFEKARAIKEACDKNEELRRKSRLYAQQLTWAQVAEQETILEEKENAIKDAESEIVRLQQEAEAKTEALAARDEKIQQAEQAANAITQEEASFEEKRAEADAKFKAAKGEIEELHVQERELRSQANQAKQSVDDKKAKIKEEERQLEEVNGGAAAEAERAVDEAKKAQEDADNNLNDHKDAEPKLRGEMVEAEEQVAEASKLVEQKRKEVNAAERRLHQLSQSRIDSLAGYEPQMAQLLKNIDNDRGFQDQPVGPLGLHMKLKKPDWTFILEKVLNDPLNGFIVTNPHDQKRLIEHMRRLRMDKNAIYISKPGFSLNALREPDAGFETILRVLDIDDPRVRDQLVLVARIEQIVLMPRAADVWATLGDRGAPPGVASILALHDTDRNAFMRFQPKGSNNLQSTAEGVYNGASRMKSDSETQISVQKRQLEQLQMDLGELNQSKRRIAQHAQKCTLAVTQHKKRETALDRQVREAGVALSDAQSALDAFDGVDARLQALRENLVEAERNYEHYGRQYAEIAVLKEEKNKVVSTLKAELRAAKEEWEDYKARKGKTMDKLQRYKDVRHIALTEKNNAIERIDIAKIEKQDAEGARDEQKGLVQEFIAGAQQYSPERVIIPEGETYETIEKKFTALKLQLKRMRESLGGTEEEINNRMIQAAEEYSAASRNRQNLGSFMVELKQALSKRLDKWRAFQRLISAQSRANFQYLLSERGFRGKLLLDHANKKLEIRVEPDETRKNVSGRNTKTLSGGEKSFSSICLLLAIWDAMGSPLRCLDEFDVFMDNVNRAISTNMLVEAARRSVGKQFILITPNAIEGRAKVAQDVKIIRLSDPRQRTLVDH</sequence>
<reference evidence="15 16" key="1">
    <citation type="submission" date="2023-01" db="EMBL/GenBank/DDBJ databases">
        <title>Analysis of 21 Apiospora genomes using comparative genomics revels a genus with tremendous synthesis potential of carbohydrate active enzymes and secondary metabolites.</title>
        <authorList>
            <person name="Sorensen T."/>
        </authorList>
    </citation>
    <scope>NUCLEOTIDE SEQUENCE [LARGE SCALE GENOMIC DNA]</scope>
    <source>
        <strain evidence="15 16">CBS 33761</strain>
    </source>
</reference>
<evidence type="ECO:0000256" key="4">
    <source>
        <dbReference type="ARBA" id="ARBA00022454"/>
    </source>
</evidence>
<comment type="similarity">
    <text evidence="3">Belongs to the SMC family. SMC6 subfamily.</text>
</comment>
<dbReference type="PANTHER" id="PTHR19306:SF6">
    <property type="entry name" value="STRUCTURAL MAINTENANCE OF CHROMOSOMES PROTEIN 6"/>
    <property type="match status" value="1"/>
</dbReference>
<feature type="coiled-coil region" evidence="12">
    <location>
        <begin position="833"/>
        <end position="937"/>
    </location>
</feature>
<dbReference type="EMBL" id="JAQQWK010000003">
    <property type="protein sequence ID" value="KAK8044887.1"/>
    <property type="molecule type" value="Genomic_DNA"/>
</dbReference>
<evidence type="ECO:0000256" key="13">
    <source>
        <dbReference type="SAM" id="MobiDB-lite"/>
    </source>
</evidence>
<feature type="region of interest" description="Disordered" evidence="13">
    <location>
        <begin position="463"/>
        <end position="482"/>
    </location>
</feature>
<evidence type="ECO:0000256" key="3">
    <source>
        <dbReference type="ARBA" id="ARBA00006793"/>
    </source>
</evidence>
<evidence type="ECO:0000256" key="2">
    <source>
        <dbReference type="ARBA" id="ARBA00004286"/>
    </source>
</evidence>
<evidence type="ECO:0000259" key="14">
    <source>
        <dbReference type="Pfam" id="PF02463"/>
    </source>
</evidence>
<evidence type="ECO:0000256" key="1">
    <source>
        <dbReference type="ARBA" id="ARBA00004123"/>
    </source>
</evidence>
<feature type="region of interest" description="Disordered" evidence="13">
    <location>
        <begin position="488"/>
        <end position="528"/>
    </location>
</feature>
<keyword evidence="9" id="KW-0233">DNA recombination</keyword>
<keyword evidence="5" id="KW-0547">Nucleotide-binding</keyword>
<evidence type="ECO:0000256" key="9">
    <source>
        <dbReference type="ARBA" id="ARBA00023172"/>
    </source>
</evidence>
<evidence type="ECO:0000256" key="6">
    <source>
        <dbReference type="ARBA" id="ARBA00022763"/>
    </source>
</evidence>
<feature type="coiled-coil region" evidence="12">
    <location>
        <begin position="760"/>
        <end position="787"/>
    </location>
</feature>
<evidence type="ECO:0000256" key="11">
    <source>
        <dbReference type="ARBA" id="ARBA00023242"/>
    </source>
</evidence>
<evidence type="ECO:0000256" key="12">
    <source>
        <dbReference type="SAM" id="Coils"/>
    </source>
</evidence>
<protein>
    <recommendedName>
        <fullName evidence="14">RecF/RecN/SMC N-terminal domain-containing protein</fullName>
    </recommendedName>
</protein>
<keyword evidence="6" id="KW-0227">DNA damage</keyword>
<feature type="compositionally biased region" description="Acidic residues" evidence="13">
    <location>
        <begin position="60"/>
        <end position="82"/>
    </location>
</feature>
<evidence type="ECO:0000256" key="7">
    <source>
        <dbReference type="ARBA" id="ARBA00022840"/>
    </source>
</evidence>
<dbReference type="InterPro" id="IPR027417">
    <property type="entry name" value="P-loop_NTPase"/>
</dbReference>
<feature type="region of interest" description="Disordered" evidence="13">
    <location>
        <begin position="1"/>
        <end position="101"/>
    </location>
</feature>
<evidence type="ECO:0000313" key="15">
    <source>
        <dbReference type="EMBL" id="KAK8044887.1"/>
    </source>
</evidence>
<comment type="subcellular location">
    <subcellularLocation>
        <location evidence="2">Chromosome</location>
    </subcellularLocation>
    <subcellularLocation>
        <location evidence="1">Nucleus</location>
    </subcellularLocation>
</comment>
<evidence type="ECO:0000256" key="10">
    <source>
        <dbReference type="ARBA" id="ARBA00023204"/>
    </source>
</evidence>
<dbReference type="SUPFAM" id="SSF52540">
    <property type="entry name" value="P-loop containing nucleoside triphosphate hydrolases"/>
    <property type="match status" value="1"/>
</dbReference>
<keyword evidence="8 12" id="KW-0175">Coiled coil</keyword>
<dbReference type="InterPro" id="IPR003395">
    <property type="entry name" value="RecF/RecN/SMC_N"/>
</dbReference>
<comment type="caution">
    <text evidence="15">The sequence shown here is derived from an EMBL/GenBank/DDBJ whole genome shotgun (WGS) entry which is preliminary data.</text>
</comment>
<feature type="domain" description="RecF/RecN/SMC N-terminal" evidence="14">
    <location>
        <begin position="145"/>
        <end position="1155"/>
    </location>
</feature>
<accession>A0ABR1TER6</accession>
<dbReference type="Proteomes" id="UP001444661">
    <property type="component" value="Unassembled WGS sequence"/>
</dbReference>
<keyword evidence="7" id="KW-0067">ATP-binding</keyword>
<keyword evidence="11" id="KW-0539">Nucleus</keyword>
<keyword evidence="10" id="KW-0234">DNA repair</keyword>